<evidence type="ECO:0000313" key="4">
    <source>
        <dbReference type="Proteomes" id="UP000636800"/>
    </source>
</evidence>
<dbReference type="EMBL" id="JADCNM010000012">
    <property type="protein sequence ID" value="KAG0459983.1"/>
    <property type="molecule type" value="Genomic_DNA"/>
</dbReference>
<keyword evidence="4" id="KW-1185">Reference proteome</keyword>
<evidence type="ECO:0000313" key="3">
    <source>
        <dbReference type="EMBL" id="KAG0459983.1"/>
    </source>
</evidence>
<comment type="caution">
    <text evidence="2">The sequence shown here is derived from an EMBL/GenBank/DDBJ whole genome shotgun (WGS) entry which is preliminary data.</text>
</comment>
<accession>A0A835UEK8</accession>
<evidence type="ECO:0000313" key="2">
    <source>
        <dbReference type="EMBL" id="KAG0458260.1"/>
    </source>
</evidence>
<gene>
    <name evidence="3" type="ORF">HPP92_023111</name>
    <name evidence="2" type="ORF">HPP92_023417</name>
</gene>
<evidence type="ECO:0000256" key="1">
    <source>
        <dbReference type="SAM" id="MobiDB-lite"/>
    </source>
</evidence>
<dbReference type="EMBL" id="JADCNL010000012">
    <property type="protein sequence ID" value="KAG0458260.1"/>
    <property type="molecule type" value="Genomic_DNA"/>
</dbReference>
<dbReference type="Proteomes" id="UP000636800">
    <property type="component" value="Chromosome 12"/>
</dbReference>
<feature type="compositionally biased region" description="Pro residues" evidence="1">
    <location>
        <begin position="38"/>
        <end position="50"/>
    </location>
</feature>
<feature type="compositionally biased region" description="Low complexity" evidence="1">
    <location>
        <begin position="65"/>
        <end position="74"/>
    </location>
</feature>
<feature type="region of interest" description="Disordered" evidence="1">
    <location>
        <begin position="26"/>
        <end position="74"/>
    </location>
</feature>
<feature type="compositionally biased region" description="Basic residues" evidence="1">
    <location>
        <begin position="26"/>
        <end position="36"/>
    </location>
</feature>
<sequence>MESTLSRRRRGDCNCEAEAPLAHRTYRLRNAPRRGLAKPPPAQLRLPPPLTSRESSQGKPFVVFSPSSPTTSTTTSLNLTAVYPPFYTLPPANVATMPPEIWLRRRGMAKLQVPRLGGRQGKAQVSPLPSVLATPVVPVKAGVTDSPFVDEEETEADDAVDPAGGGVYPFVLRSAPSRMIGF</sequence>
<evidence type="ECO:0000313" key="5">
    <source>
        <dbReference type="Proteomes" id="UP000639772"/>
    </source>
</evidence>
<proteinExistence type="predicted"/>
<reference evidence="4 5" key="1">
    <citation type="journal article" date="2020" name="Nat. Food">
        <title>A phased Vanilla planifolia genome enables genetic improvement of flavour and production.</title>
        <authorList>
            <person name="Hasing T."/>
            <person name="Tang H."/>
            <person name="Brym M."/>
            <person name="Khazi F."/>
            <person name="Huang T."/>
            <person name="Chambers A.H."/>
        </authorList>
    </citation>
    <scope>NUCLEOTIDE SEQUENCE [LARGE SCALE GENOMIC DNA]</scope>
    <source>
        <tissue evidence="2">Leaf</tissue>
    </source>
</reference>
<dbReference type="Proteomes" id="UP000639772">
    <property type="component" value="Chromosome 12"/>
</dbReference>
<name>A0A835UEK8_VANPL</name>
<organism evidence="2 4">
    <name type="scientific">Vanilla planifolia</name>
    <name type="common">Vanilla</name>
    <dbReference type="NCBI Taxonomy" id="51239"/>
    <lineage>
        <taxon>Eukaryota</taxon>
        <taxon>Viridiplantae</taxon>
        <taxon>Streptophyta</taxon>
        <taxon>Embryophyta</taxon>
        <taxon>Tracheophyta</taxon>
        <taxon>Spermatophyta</taxon>
        <taxon>Magnoliopsida</taxon>
        <taxon>Liliopsida</taxon>
        <taxon>Asparagales</taxon>
        <taxon>Orchidaceae</taxon>
        <taxon>Vanilloideae</taxon>
        <taxon>Vanilleae</taxon>
        <taxon>Vanilla</taxon>
    </lineage>
</organism>
<protein>
    <submittedName>
        <fullName evidence="2">Uncharacterized protein</fullName>
    </submittedName>
</protein>
<dbReference type="AlphaFoldDB" id="A0A835UEK8"/>